<dbReference type="Pfam" id="PF11951">
    <property type="entry name" value="Fungal_trans_2"/>
    <property type="match status" value="1"/>
</dbReference>
<evidence type="ECO:0000256" key="4">
    <source>
        <dbReference type="ARBA" id="ARBA00023163"/>
    </source>
</evidence>
<dbReference type="Gene3D" id="4.10.240.10">
    <property type="entry name" value="Zn(2)-C6 fungal-type DNA-binding domain"/>
    <property type="match status" value="1"/>
</dbReference>
<dbReference type="GO" id="GO:0000981">
    <property type="term" value="F:DNA-binding transcription factor activity, RNA polymerase II-specific"/>
    <property type="evidence" value="ECO:0007669"/>
    <property type="project" value="InterPro"/>
</dbReference>
<dbReference type="InterPro" id="IPR001138">
    <property type="entry name" value="Zn2Cys6_DnaBD"/>
</dbReference>
<keyword evidence="4" id="KW-0804">Transcription</keyword>
<dbReference type="EMBL" id="JAPQKH010000003">
    <property type="protein sequence ID" value="KAJ5107159.1"/>
    <property type="molecule type" value="Genomic_DNA"/>
</dbReference>
<dbReference type="CDD" id="cd00067">
    <property type="entry name" value="GAL4"/>
    <property type="match status" value="1"/>
</dbReference>
<dbReference type="PROSITE" id="PS50048">
    <property type="entry name" value="ZN2_CY6_FUNGAL_2"/>
    <property type="match status" value="1"/>
</dbReference>
<dbReference type="Proteomes" id="UP001149165">
    <property type="component" value="Unassembled WGS sequence"/>
</dbReference>
<keyword evidence="9" id="KW-1185">Reference proteome</keyword>
<evidence type="ECO:0000313" key="8">
    <source>
        <dbReference type="EMBL" id="KAJ5107159.1"/>
    </source>
</evidence>
<protein>
    <recommendedName>
        <fullName evidence="7">Zn(2)-C6 fungal-type domain-containing protein</fullName>
    </recommendedName>
</protein>
<keyword evidence="5" id="KW-0539">Nucleus</keyword>
<feature type="region of interest" description="Disordered" evidence="6">
    <location>
        <begin position="206"/>
        <end position="267"/>
    </location>
</feature>
<reference evidence="8" key="1">
    <citation type="submission" date="2022-11" db="EMBL/GenBank/DDBJ databases">
        <authorList>
            <person name="Petersen C."/>
        </authorList>
    </citation>
    <scope>NUCLEOTIDE SEQUENCE</scope>
    <source>
        <strain evidence="8">IBT 30069</strain>
    </source>
</reference>
<proteinExistence type="predicted"/>
<dbReference type="InterPro" id="IPR021858">
    <property type="entry name" value="Fun_TF"/>
</dbReference>
<dbReference type="PROSITE" id="PS00463">
    <property type="entry name" value="ZN2_CY6_FUNGAL_1"/>
    <property type="match status" value="1"/>
</dbReference>
<organism evidence="8 9">
    <name type="scientific">Penicillium angulare</name>
    <dbReference type="NCBI Taxonomy" id="116970"/>
    <lineage>
        <taxon>Eukaryota</taxon>
        <taxon>Fungi</taxon>
        <taxon>Dikarya</taxon>
        <taxon>Ascomycota</taxon>
        <taxon>Pezizomycotina</taxon>
        <taxon>Eurotiomycetes</taxon>
        <taxon>Eurotiomycetidae</taxon>
        <taxon>Eurotiales</taxon>
        <taxon>Aspergillaceae</taxon>
        <taxon>Penicillium</taxon>
    </lineage>
</organism>
<name>A0A9W9KHU8_9EURO</name>
<dbReference type="InterPro" id="IPR036864">
    <property type="entry name" value="Zn2-C6_fun-type_DNA-bd_sf"/>
</dbReference>
<feature type="compositionally biased region" description="Polar residues" evidence="6">
    <location>
        <begin position="86"/>
        <end position="111"/>
    </location>
</feature>
<feature type="region of interest" description="Disordered" evidence="6">
    <location>
        <begin position="82"/>
        <end position="111"/>
    </location>
</feature>
<feature type="compositionally biased region" description="Polar residues" evidence="6">
    <location>
        <begin position="249"/>
        <end position="267"/>
    </location>
</feature>
<evidence type="ECO:0000256" key="5">
    <source>
        <dbReference type="ARBA" id="ARBA00023242"/>
    </source>
</evidence>
<dbReference type="Pfam" id="PF00172">
    <property type="entry name" value="Zn_clus"/>
    <property type="match status" value="1"/>
</dbReference>
<evidence type="ECO:0000256" key="3">
    <source>
        <dbReference type="ARBA" id="ARBA00023125"/>
    </source>
</evidence>
<comment type="caution">
    <text evidence="8">The sequence shown here is derived from an EMBL/GenBank/DDBJ whole genome shotgun (WGS) entry which is preliminary data.</text>
</comment>
<feature type="region of interest" description="Disordered" evidence="6">
    <location>
        <begin position="457"/>
        <end position="476"/>
    </location>
</feature>
<keyword evidence="2" id="KW-0805">Transcription regulation</keyword>
<dbReference type="GO" id="GO:0005634">
    <property type="term" value="C:nucleus"/>
    <property type="evidence" value="ECO:0007669"/>
    <property type="project" value="UniProtKB-SubCell"/>
</dbReference>
<dbReference type="PANTHER" id="PTHR37534">
    <property type="entry name" value="TRANSCRIPTIONAL ACTIVATOR PROTEIN UGA3"/>
    <property type="match status" value="1"/>
</dbReference>
<reference evidence="8" key="2">
    <citation type="journal article" date="2023" name="IMA Fungus">
        <title>Comparative genomic study of the Penicillium genus elucidates a diverse pangenome and 15 lateral gene transfer events.</title>
        <authorList>
            <person name="Petersen C."/>
            <person name="Sorensen T."/>
            <person name="Nielsen M.R."/>
            <person name="Sondergaard T.E."/>
            <person name="Sorensen J.L."/>
            <person name="Fitzpatrick D.A."/>
            <person name="Frisvad J.C."/>
            <person name="Nielsen K.L."/>
        </authorList>
    </citation>
    <scope>NUCLEOTIDE SEQUENCE</scope>
    <source>
        <strain evidence="8">IBT 30069</strain>
    </source>
</reference>
<gene>
    <name evidence="8" type="ORF">N7456_003834</name>
</gene>
<evidence type="ECO:0000256" key="6">
    <source>
        <dbReference type="SAM" id="MobiDB-lite"/>
    </source>
</evidence>
<evidence type="ECO:0000256" key="1">
    <source>
        <dbReference type="ARBA" id="ARBA00004123"/>
    </source>
</evidence>
<dbReference type="SMART" id="SM00066">
    <property type="entry name" value="GAL4"/>
    <property type="match status" value="1"/>
</dbReference>
<accession>A0A9W9KHU8</accession>
<dbReference type="SUPFAM" id="SSF57701">
    <property type="entry name" value="Zn2/Cys6 DNA-binding domain"/>
    <property type="match status" value="1"/>
</dbReference>
<dbReference type="GO" id="GO:0045944">
    <property type="term" value="P:positive regulation of transcription by RNA polymerase II"/>
    <property type="evidence" value="ECO:0007669"/>
    <property type="project" value="TreeGrafter"/>
</dbReference>
<feature type="region of interest" description="Disordered" evidence="6">
    <location>
        <begin position="1"/>
        <end position="22"/>
    </location>
</feature>
<feature type="domain" description="Zn(2)-C6 fungal-type" evidence="7">
    <location>
        <begin position="42"/>
        <end position="72"/>
    </location>
</feature>
<evidence type="ECO:0000313" key="9">
    <source>
        <dbReference type="Proteomes" id="UP001149165"/>
    </source>
</evidence>
<evidence type="ECO:0000259" key="7">
    <source>
        <dbReference type="PROSITE" id="PS50048"/>
    </source>
</evidence>
<dbReference type="AlphaFoldDB" id="A0A9W9KHU8"/>
<sequence length="710" mass="78214">MEVPSYRHSSRASTRARLTQALGLQIPKARGAGRSGPRRRTGCLTCRARKVRCDENKPSCSNCDRLRLSCVYKPPIALGDDWVTSPRPSNHSSAGAHSVPQTSPSPAVSTIPESAAAAAAAAVAAANSSQRSPDLTFFNTVLRSDDRRRTTIPATETPLRRLPTDTESFPDLGGPFDMLGFMGGITSELEQKHLDLTSGLAGFANSPTPQSVPVGIGGNTGEDGQFPTDKRSPFSPDVSPSMVDGVSIGSASDATTARGSWSDPGSTSYEEQLLQHFLVADPPAGVFAPVSMEWKYVRPAVVAYGRDFSPLLNALYCYSDIHKTITAGGGKRWRWAPTYYRVASSEIQACLLGDVNEQTLIKVFAAVFFLMLSELFSTPELSASGTSYIRSAYLLLQRFDDRTRSWTGLGNLMVSWISLLDVKSLIAGRDGDPLLELGNISDQGLWSYPKSLETQGLHAPRTVSTEEQKEDDGAEDQFRSPSYLVYEAIVGPASRFFVQAQQVVRRIVSIDLHHRSRGTLSDEFEVLQIAHKVGADLETLWHRRPSVIDVYGHPEALTDTLCAPVALEVCRTFRQYVASFLANFIYLHRVAFAIYPRTERVNGAVNQIIQLATVESAGTDQGHLPVSFLWPLFIAGLEGSQEQRQWVFQEMQRMASAHENEQSTPIARHPSADKVLLLLEEMTRRQDASRTWADSRCVRREMFSDFFIMI</sequence>
<evidence type="ECO:0000256" key="2">
    <source>
        <dbReference type="ARBA" id="ARBA00023015"/>
    </source>
</evidence>
<dbReference type="GO" id="GO:0000976">
    <property type="term" value="F:transcription cis-regulatory region binding"/>
    <property type="evidence" value="ECO:0007669"/>
    <property type="project" value="TreeGrafter"/>
</dbReference>
<dbReference type="PANTHER" id="PTHR37534:SF7">
    <property type="entry name" value="TRANSCRIPTIONAL ACTIVATOR PROTEIN UGA3"/>
    <property type="match status" value="1"/>
</dbReference>
<dbReference type="OrthoDB" id="648861at2759"/>
<dbReference type="GO" id="GO:0008270">
    <property type="term" value="F:zinc ion binding"/>
    <property type="evidence" value="ECO:0007669"/>
    <property type="project" value="InterPro"/>
</dbReference>
<keyword evidence="3" id="KW-0238">DNA-binding</keyword>
<comment type="subcellular location">
    <subcellularLocation>
        <location evidence="1">Nucleus</location>
    </subcellularLocation>
</comment>